<reference evidence="1 2" key="1">
    <citation type="submission" date="2019-03" db="EMBL/GenBank/DDBJ databases">
        <title>Genomic Encyclopedia of Type Strains, Phase IV (KMG-IV): sequencing the most valuable type-strain genomes for metagenomic binning, comparative biology and taxonomic classification.</title>
        <authorList>
            <person name="Goeker M."/>
        </authorList>
    </citation>
    <scope>NUCLEOTIDE SEQUENCE [LARGE SCALE GENOMIC DNA]</scope>
    <source>
        <strain evidence="1 2">DSM 44496</strain>
    </source>
</reference>
<dbReference type="EMBL" id="SNXK01000012">
    <property type="protein sequence ID" value="TDP29741.1"/>
    <property type="molecule type" value="Genomic_DNA"/>
</dbReference>
<dbReference type="Proteomes" id="UP000295087">
    <property type="component" value="Unassembled WGS sequence"/>
</dbReference>
<name>A0A4R6P376_NOCIG</name>
<organism evidence="1 2">
    <name type="scientific">Nocardia ignorata</name>
    <dbReference type="NCBI Taxonomy" id="145285"/>
    <lineage>
        <taxon>Bacteria</taxon>
        <taxon>Bacillati</taxon>
        <taxon>Actinomycetota</taxon>
        <taxon>Actinomycetes</taxon>
        <taxon>Mycobacteriales</taxon>
        <taxon>Nocardiaceae</taxon>
        <taxon>Nocardia</taxon>
    </lineage>
</organism>
<dbReference type="SUPFAM" id="SSF46955">
    <property type="entry name" value="Putative DNA-binding domain"/>
    <property type="match status" value="1"/>
</dbReference>
<dbReference type="AlphaFoldDB" id="A0A4R6P376"/>
<gene>
    <name evidence="1" type="ORF">DFR75_1122</name>
</gene>
<dbReference type="RefSeq" id="WP_133734256.1">
    <property type="nucleotide sequence ID" value="NZ_SNXK01000012.1"/>
</dbReference>
<dbReference type="InterPro" id="IPR009061">
    <property type="entry name" value="DNA-bd_dom_put_sf"/>
</dbReference>
<protein>
    <recommendedName>
        <fullName evidence="3">AlpA family transcriptional regulator</fullName>
    </recommendedName>
</protein>
<evidence type="ECO:0000313" key="2">
    <source>
        <dbReference type="Proteomes" id="UP000295087"/>
    </source>
</evidence>
<evidence type="ECO:0008006" key="3">
    <source>
        <dbReference type="Google" id="ProtNLM"/>
    </source>
</evidence>
<evidence type="ECO:0000313" key="1">
    <source>
        <dbReference type="EMBL" id="TDP29741.1"/>
    </source>
</evidence>
<comment type="caution">
    <text evidence="1">The sequence shown here is derived from an EMBL/GenBank/DDBJ whole genome shotgun (WGS) entry which is preliminary data.</text>
</comment>
<proteinExistence type="predicted"/>
<accession>A0A4R6P376</accession>
<keyword evidence="2" id="KW-1185">Reference proteome</keyword>
<sequence>MTETDSWLTRDEVADMIRFSSKTLANWSSMKPPKGPRAYRVSGKARYLRSEVEAWKTANLNAGIAA</sequence>